<sequence length="275" mass="30844">MHHHIPYTVVTFLLGPGEEPILVHEAAIASLSPTLVTLLRGQMKESLEAKVVWKDVSKETFQAFAQFAYTGDYSVPPLMLQEELTSVVASDEARMDSEAPADVGWSFGYGQKPHEAQAASMVSFRSRNYAVAEPRSRFAASCNATVLLGRPDNVLEVLLLHAALYVLAEKYGVDSLQSLSLLKLHKSLTLFELSKRRAPDMVKLLRYVYSDENTLDQHPLIDNLRRMMCEYVSDKAQIFRDDASYLELMYDGGAFARDIFRHLVVSPSRVGLEQT</sequence>
<dbReference type="PANTHER" id="PTHR47843">
    <property type="entry name" value="BTB DOMAIN-CONTAINING PROTEIN-RELATED"/>
    <property type="match status" value="1"/>
</dbReference>
<evidence type="ECO:0000259" key="1">
    <source>
        <dbReference type="PROSITE" id="PS50097"/>
    </source>
</evidence>
<dbReference type="STRING" id="1220924.W2RWF1"/>
<dbReference type="InParanoid" id="W2RWF1"/>
<dbReference type="Proteomes" id="UP000030752">
    <property type="component" value="Unassembled WGS sequence"/>
</dbReference>
<dbReference type="eggNOG" id="ENOG502SFZQ">
    <property type="taxonomic scope" value="Eukaryota"/>
</dbReference>
<evidence type="ECO:0000313" key="2">
    <source>
        <dbReference type="EMBL" id="ETN40098.1"/>
    </source>
</evidence>
<dbReference type="Gene3D" id="3.30.710.10">
    <property type="entry name" value="Potassium Channel Kv1.1, Chain A"/>
    <property type="match status" value="1"/>
</dbReference>
<dbReference type="InterPro" id="IPR011333">
    <property type="entry name" value="SKP1/BTB/POZ_sf"/>
</dbReference>
<organism evidence="2 3">
    <name type="scientific">Cyphellophora europaea (strain CBS 101466)</name>
    <name type="common">Phialophora europaea</name>
    <dbReference type="NCBI Taxonomy" id="1220924"/>
    <lineage>
        <taxon>Eukaryota</taxon>
        <taxon>Fungi</taxon>
        <taxon>Dikarya</taxon>
        <taxon>Ascomycota</taxon>
        <taxon>Pezizomycotina</taxon>
        <taxon>Eurotiomycetes</taxon>
        <taxon>Chaetothyriomycetidae</taxon>
        <taxon>Chaetothyriales</taxon>
        <taxon>Cyphellophoraceae</taxon>
        <taxon>Cyphellophora</taxon>
    </lineage>
</organism>
<name>W2RWF1_CYPE1</name>
<dbReference type="InterPro" id="IPR000210">
    <property type="entry name" value="BTB/POZ_dom"/>
</dbReference>
<dbReference type="HOGENOM" id="CLU_056399_2_1_1"/>
<dbReference type="AlphaFoldDB" id="W2RWF1"/>
<dbReference type="Pfam" id="PF00651">
    <property type="entry name" value="BTB"/>
    <property type="match status" value="1"/>
</dbReference>
<dbReference type="VEuPathDB" id="FungiDB:HMPREF1541_04373"/>
<feature type="domain" description="BTB" evidence="1">
    <location>
        <begin position="8"/>
        <end position="77"/>
    </location>
</feature>
<dbReference type="RefSeq" id="XP_008716941.1">
    <property type="nucleotide sequence ID" value="XM_008718719.1"/>
</dbReference>
<dbReference type="GeneID" id="19971712"/>
<dbReference type="OrthoDB" id="9997739at2759"/>
<accession>W2RWF1</accession>
<evidence type="ECO:0000313" key="3">
    <source>
        <dbReference type="Proteomes" id="UP000030752"/>
    </source>
</evidence>
<keyword evidence="3" id="KW-1185">Reference proteome</keyword>
<dbReference type="PROSITE" id="PS50097">
    <property type="entry name" value="BTB"/>
    <property type="match status" value="1"/>
</dbReference>
<protein>
    <recommendedName>
        <fullName evidence="1">BTB domain-containing protein</fullName>
    </recommendedName>
</protein>
<gene>
    <name evidence="2" type="ORF">HMPREF1541_04373</name>
</gene>
<dbReference type="EMBL" id="KB822720">
    <property type="protein sequence ID" value="ETN40098.1"/>
    <property type="molecule type" value="Genomic_DNA"/>
</dbReference>
<proteinExistence type="predicted"/>
<dbReference type="SUPFAM" id="SSF54695">
    <property type="entry name" value="POZ domain"/>
    <property type="match status" value="1"/>
</dbReference>
<reference evidence="2 3" key="1">
    <citation type="submission" date="2013-03" db="EMBL/GenBank/DDBJ databases">
        <title>The Genome Sequence of Phialophora europaea CBS 101466.</title>
        <authorList>
            <consortium name="The Broad Institute Genomics Platform"/>
            <person name="Cuomo C."/>
            <person name="de Hoog S."/>
            <person name="Gorbushina A."/>
            <person name="Walker B."/>
            <person name="Young S.K."/>
            <person name="Zeng Q."/>
            <person name="Gargeya S."/>
            <person name="Fitzgerald M."/>
            <person name="Haas B."/>
            <person name="Abouelleil A."/>
            <person name="Allen A.W."/>
            <person name="Alvarado L."/>
            <person name="Arachchi H.M."/>
            <person name="Berlin A.M."/>
            <person name="Chapman S.B."/>
            <person name="Gainer-Dewar J."/>
            <person name="Goldberg J."/>
            <person name="Griggs A."/>
            <person name="Gujja S."/>
            <person name="Hansen M."/>
            <person name="Howarth C."/>
            <person name="Imamovic A."/>
            <person name="Ireland A."/>
            <person name="Larimer J."/>
            <person name="McCowan C."/>
            <person name="Murphy C."/>
            <person name="Pearson M."/>
            <person name="Poon T.W."/>
            <person name="Priest M."/>
            <person name="Roberts A."/>
            <person name="Saif S."/>
            <person name="Shea T."/>
            <person name="Sisk P."/>
            <person name="Sykes S."/>
            <person name="Wortman J."/>
            <person name="Nusbaum C."/>
            <person name="Birren B."/>
        </authorList>
    </citation>
    <scope>NUCLEOTIDE SEQUENCE [LARGE SCALE GENOMIC DNA]</scope>
    <source>
        <strain evidence="2 3">CBS 101466</strain>
    </source>
</reference>